<sequence length="111" mass="11865">GVQGLPVIRQLGEAIHHNRVISGYEVVCICCDGRLVCYVERLFVDLLIPRTVCSAAETVGVLEFGPWEQLVPKMAGKVGVETGEDGDEVGLEVLDLYLGDVAAVAVQAVRA</sequence>
<keyword evidence="2" id="KW-1185">Reference proteome</keyword>
<protein>
    <submittedName>
        <fullName evidence="1">Uncharacterized protein</fullName>
    </submittedName>
</protein>
<reference evidence="1 2" key="1">
    <citation type="journal article" date="2012" name="Genome Biol.">
        <title>Genome and low-iron response of an oceanic diatom adapted to chronic iron limitation.</title>
        <authorList>
            <person name="Lommer M."/>
            <person name="Specht M."/>
            <person name="Roy A.S."/>
            <person name="Kraemer L."/>
            <person name="Andreson R."/>
            <person name="Gutowska M.A."/>
            <person name="Wolf J."/>
            <person name="Bergner S.V."/>
            <person name="Schilhabel M.B."/>
            <person name="Klostermeier U.C."/>
            <person name="Beiko R.G."/>
            <person name="Rosenstiel P."/>
            <person name="Hippler M."/>
            <person name="Laroche J."/>
        </authorList>
    </citation>
    <scope>NUCLEOTIDE SEQUENCE [LARGE SCALE GENOMIC DNA]</scope>
    <source>
        <strain evidence="1 2">CCMP1005</strain>
    </source>
</reference>
<organism evidence="1 2">
    <name type="scientific">Thalassiosira oceanica</name>
    <name type="common">Marine diatom</name>
    <dbReference type="NCBI Taxonomy" id="159749"/>
    <lineage>
        <taxon>Eukaryota</taxon>
        <taxon>Sar</taxon>
        <taxon>Stramenopiles</taxon>
        <taxon>Ochrophyta</taxon>
        <taxon>Bacillariophyta</taxon>
        <taxon>Coscinodiscophyceae</taxon>
        <taxon>Thalassiosirophycidae</taxon>
        <taxon>Thalassiosirales</taxon>
        <taxon>Thalassiosiraceae</taxon>
        <taxon>Thalassiosira</taxon>
    </lineage>
</organism>
<gene>
    <name evidence="1" type="ORF">THAOC_17935</name>
</gene>
<proteinExistence type="predicted"/>
<name>K0S626_THAOC</name>
<accession>K0S626</accession>
<evidence type="ECO:0000313" key="2">
    <source>
        <dbReference type="Proteomes" id="UP000266841"/>
    </source>
</evidence>
<feature type="non-terminal residue" evidence="1">
    <location>
        <position position="1"/>
    </location>
</feature>
<dbReference type="Proteomes" id="UP000266841">
    <property type="component" value="Unassembled WGS sequence"/>
</dbReference>
<dbReference type="EMBL" id="AGNL01019826">
    <property type="protein sequence ID" value="EJK61558.1"/>
    <property type="molecule type" value="Genomic_DNA"/>
</dbReference>
<dbReference type="AlphaFoldDB" id="K0S626"/>
<evidence type="ECO:0000313" key="1">
    <source>
        <dbReference type="EMBL" id="EJK61558.1"/>
    </source>
</evidence>
<comment type="caution">
    <text evidence="1">The sequence shown here is derived from an EMBL/GenBank/DDBJ whole genome shotgun (WGS) entry which is preliminary data.</text>
</comment>